<organism evidence="3 4">
    <name type="scientific">Shewanella youngdeokensis</name>
    <dbReference type="NCBI Taxonomy" id="2999068"/>
    <lineage>
        <taxon>Bacteria</taxon>
        <taxon>Pseudomonadati</taxon>
        <taxon>Pseudomonadota</taxon>
        <taxon>Gammaproteobacteria</taxon>
        <taxon>Alteromonadales</taxon>
        <taxon>Shewanellaceae</taxon>
        <taxon>Shewanella</taxon>
    </lineage>
</organism>
<feature type="domain" description="Fe/B12 periplasmic-binding" evidence="2">
    <location>
        <begin position="43"/>
        <end position="308"/>
    </location>
</feature>
<name>A0ABZ0K3Y4_9GAMM</name>
<dbReference type="PANTHER" id="PTHR30535">
    <property type="entry name" value="VITAMIN B12-BINDING PROTEIN"/>
    <property type="match status" value="1"/>
</dbReference>
<dbReference type="SUPFAM" id="SSF53807">
    <property type="entry name" value="Helical backbone' metal receptor"/>
    <property type="match status" value="1"/>
</dbReference>
<feature type="chain" id="PRO_5045859690" evidence="1">
    <location>
        <begin position="31"/>
        <end position="308"/>
    </location>
</feature>
<evidence type="ECO:0000313" key="3">
    <source>
        <dbReference type="EMBL" id="WOT06774.1"/>
    </source>
</evidence>
<dbReference type="Proteomes" id="UP001529491">
    <property type="component" value="Chromosome"/>
</dbReference>
<protein>
    <submittedName>
        <fullName evidence="3">ABC transporter substrate-binding protein</fullName>
    </submittedName>
</protein>
<feature type="signal peptide" evidence="1">
    <location>
        <begin position="1"/>
        <end position="30"/>
    </location>
</feature>
<proteinExistence type="predicted"/>
<dbReference type="PANTHER" id="PTHR30535:SF7">
    <property type="entry name" value="IRON(III) DICITRATE-BINDING PROTEIN"/>
    <property type="match status" value="1"/>
</dbReference>
<accession>A0ABZ0K3Y4</accession>
<dbReference type="Gene3D" id="3.40.50.1980">
    <property type="entry name" value="Nitrogenase molybdenum iron protein domain"/>
    <property type="match status" value="2"/>
</dbReference>
<keyword evidence="1" id="KW-0732">Signal</keyword>
<evidence type="ECO:0000259" key="2">
    <source>
        <dbReference type="PROSITE" id="PS50983"/>
    </source>
</evidence>
<sequence length="308" mass="33922">MFVINNSFRPVKRRHSLLLVLILFSASATANCPIPDLTQPPKTVLALNQTSIENMLRLELQQNMVATAYLDDTIPAHLATKMAGIPEIATSWPSREQVMAIKPDLIYAGFPSAFGKSTLGTPQWWKKRDTSVLVNPYTCLKSDSPLVWADAWQDLHQLAKVFNKQAQATELELQALSELPALNSAKKPKVLLLDVYSQQAQIGACCGGADLMIRLAGGDNVGESFEGRWASLSWESVAQQNPDIIVLATYTRNSTSAIEAKLKQHPLLSKINAVKHNRIINIPFTATLASPRIVEGISVLNSVITQWR</sequence>
<dbReference type="InterPro" id="IPR002491">
    <property type="entry name" value="ABC_transptr_periplasmic_BD"/>
</dbReference>
<dbReference type="RefSeq" id="WP_310471045.1">
    <property type="nucleotide sequence ID" value="NZ_CP136522.1"/>
</dbReference>
<evidence type="ECO:0000313" key="4">
    <source>
        <dbReference type="Proteomes" id="UP001529491"/>
    </source>
</evidence>
<reference evidence="3 4" key="1">
    <citation type="submission" date="2023-10" db="EMBL/GenBank/DDBJ databases">
        <title>Complete genome sequence of Shewanella sp. DAU334.</title>
        <authorList>
            <person name="Lee Y.-S."/>
            <person name="Jeong H.-R."/>
            <person name="Hwang E.-J."/>
            <person name="Choi Y.-L."/>
            <person name="Kim G.-D."/>
        </authorList>
    </citation>
    <scope>NUCLEOTIDE SEQUENCE [LARGE SCALE GENOMIC DNA]</scope>
    <source>
        <strain evidence="3 4">DAU334</strain>
    </source>
</reference>
<dbReference type="PROSITE" id="PS50983">
    <property type="entry name" value="FE_B12_PBP"/>
    <property type="match status" value="1"/>
</dbReference>
<evidence type="ECO:0000256" key="1">
    <source>
        <dbReference type="SAM" id="SignalP"/>
    </source>
</evidence>
<gene>
    <name evidence="3" type="ORF">RGE70_08500</name>
</gene>
<dbReference type="InterPro" id="IPR050902">
    <property type="entry name" value="ABC_Transporter_SBP"/>
</dbReference>
<dbReference type="Pfam" id="PF01497">
    <property type="entry name" value="Peripla_BP_2"/>
    <property type="match status" value="1"/>
</dbReference>
<keyword evidence="4" id="KW-1185">Reference proteome</keyword>
<dbReference type="EMBL" id="CP136522">
    <property type="protein sequence ID" value="WOT06774.1"/>
    <property type="molecule type" value="Genomic_DNA"/>
</dbReference>